<name>A0ABP7SW46_9PSEU</name>
<evidence type="ECO:0000313" key="2">
    <source>
        <dbReference type="Proteomes" id="UP001501747"/>
    </source>
</evidence>
<keyword evidence="2" id="KW-1185">Reference proteome</keyword>
<sequence length="167" mass="18737">MATVPVLIEDWQYECCGDPFKIGDRVTWQLYYFTNPAVIVSPPERMRLSLGVEAIPDSPGAHLSSGELHVFWPDPSMKDGLVEISGVLHEERHSEPVVPKTTGSVERIRLISMRHRNDPGTPVWHRIPGTEAFTELWESGLRADAPAEPEEGRWGIGMLVDLEVSLR</sequence>
<comment type="caution">
    <text evidence="1">The sequence shown here is derived from an EMBL/GenBank/DDBJ whole genome shotgun (WGS) entry which is preliminary data.</text>
</comment>
<gene>
    <name evidence="1" type="ORF">GCM10022247_45890</name>
</gene>
<dbReference type="InterPro" id="IPR046485">
    <property type="entry name" value="DUF6578"/>
</dbReference>
<protein>
    <submittedName>
        <fullName evidence="1">Uncharacterized protein</fullName>
    </submittedName>
</protein>
<proteinExistence type="predicted"/>
<organism evidence="1 2">
    <name type="scientific">Allokutzneria multivorans</name>
    <dbReference type="NCBI Taxonomy" id="1142134"/>
    <lineage>
        <taxon>Bacteria</taxon>
        <taxon>Bacillati</taxon>
        <taxon>Actinomycetota</taxon>
        <taxon>Actinomycetes</taxon>
        <taxon>Pseudonocardiales</taxon>
        <taxon>Pseudonocardiaceae</taxon>
        <taxon>Allokutzneria</taxon>
    </lineage>
</organism>
<dbReference type="EMBL" id="BAABAL010000017">
    <property type="protein sequence ID" value="GAA4017416.1"/>
    <property type="molecule type" value="Genomic_DNA"/>
</dbReference>
<accession>A0ABP7SW46</accession>
<evidence type="ECO:0000313" key="1">
    <source>
        <dbReference type="EMBL" id="GAA4017416.1"/>
    </source>
</evidence>
<reference evidence="2" key="1">
    <citation type="journal article" date="2019" name="Int. J. Syst. Evol. Microbiol.">
        <title>The Global Catalogue of Microorganisms (GCM) 10K type strain sequencing project: providing services to taxonomists for standard genome sequencing and annotation.</title>
        <authorList>
            <consortium name="The Broad Institute Genomics Platform"/>
            <consortium name="The Broad Institute Genome Sequencing Center for Infectious Disease"/>
            <person name="Wu L."/>
            <person name="Ma J."/>
        </authorList>
    </citation>
    <scope>NUCLEOTIDE SEQUENCE [LARGE SCALE GENOMIC DNA]</scope>
    <source>
        <strain evidence="2">JCM 17342</strain>
    </source>
</reference>
<dbReference type="Proteomes" id="UP001501747">
    <property type="component" value="Unassembled WGS sequence"/>
</dbReference>
<dbReference type="Pfam" id="PF20218">
    <property type="entry name" value="DUF6578"/>
    <property type="match status" value="1"/>
</dbReference>
<dbReference type="RefSeq" id="WP_344878056.1">
    <property type="nucleotide sequence ID" value="NZ_BAABAL010000017.1"/>
</dbReference>